<dbReference type="Proteomes" id="UP000052023">
    <property type="component" value="Unassembled WGS sequence"/>
</dbReference>
<evidence type="ECO:0000313" key="2">
    <source>
        <dbReference type="Proteomes" id="UP000052023"/>
    </source>
</evidence>
<accession>A0A0R3MQB5</accession>
<sequence>METWHRRHAVILASQLPDNIEDARLVLDAVREVVEGFLAAALQQKPSATIVRIGGNESA</sequence>
<dbReference type="AlphaFoldDB" id="A0A0R3MQB5"/>
<evidence type="ECO:0000313" key="1">
    <source>
        <dbReference type="EMBL" id="KRR22279.1"/>
    </source>
</evidence>
<keyword evidence="2" id="KW-1185">Reference proteome</keyword>
<dbReference type="EMBL" id="LLYA01000166">
    <property type="protein sequence ID" value="KRR22279.1"/>
    <property type="molecule type" value="Genomic_DNA"/>
</dbReference>
<name>A0A0R3MQB5_9BRAD</name>
<reference evidence="1 2" key="1">
    <citation type="submission" date="2014-03" db="EMBL/GenBank/DDBJ databases">
        <title>Bradyrhizobium valentinum sp. nov., isolated from effective nodules of Lupinus mariae-josephae, a lupine endemic of basic-lime soils in Eastern Spain.</title>
        <authorList>
            <person name="Duran D."/>
            <person name="Rey L."/>
            <person name="Navarro A."/>
            <person name="Busquets A."/>
            <person name="Imperial J."/>
            <person name="Ruiz-Argueso T."/>
        </authorList>
    </citation>
    <scope>NUCLEOTIDE SEQUENCE [LARGE SCALE GENOMIC DNA]</scope>
    <source>
        <strain evidence="1 2">Ro19</strain>
    </source>
</reference>
<protein>
    <submittedName>
        <fullName evidence="1">Uncharacterized protein</fullName>
    </submittedName>
</protein>
<gene>
    <name evidence="1" type="ORF">CQ13_29770</name>
</gene>
<organism evidence="1 2">
    <name type="scientific">Bradyrhizobium retamae</name>
    <dbReference type="NCBI Taxonomy" id="1300035"/>
    <lineage>
        <taxon>Bacteria</taxon>
        <taxon>Pseudomonadati</taxon>
        <taxon>Pseudomonadota</taxon>
        <taxon>Alphaproteobacteria</taxon>
        <taxon>Hyphomicrobiales</taxon>
        <taxon>Nitrobacteraceae</taxon>
        <taxon>Bradyrhizobium</taxon>
    </lineage>
</organism>
<comment type="caution">
    <text evidence="1">The sequence shown here is derived from an EMBL/GenBank/DDBJ whole genome shotgun (WGS) entry which is preliminary data.</text>
</comment>
<proteinExistence type="predicted"/>